<feature type="transmembrane region" description="Helical" evidence="1">
    <location>
        <begin position="45"/>
        <end position="67"/>
    </location>
</feature>
<comment type="caution">
    <text evidence="2">The sequence shown here is derived from an EMBL/GenBank/DDBJ whole genome shotgun (WGS) entry which is preliminary data.</text>
</comment>
<name>A0A2A3YFB8_9MICO</name>
<gene>
    <name evidence="2" type="ORF">CIK66_16675</name>
</gene>
<reference evidence="2 3" key="1">
    <citation type="journal article" date="2017" name="Elife">
        <title>Extensive horizontal gene transfer in cheese-associated bacteria.</title>
        <authorList>
            <person name="Bonham K.S."/>
            <person name="Wolfe B.E."/>
            <person name="Dutton R.J."/>
        </authorList>
    </citation>
    <scope>NUCLEOTIDE SEQUENCE [LARGE SCALE GENOMIC DNA]</scope>
    <source>
        <strain evidence="2 3">341_9</strain>
    </source>
</reference>
<dbReference type="GeneID" id="95325793"/>
<evidence type="ECO:0000256" key="1">
    <source>
        <dbReference type="SAM" id="Phobius"/>
    </source>
</evidence>
<proteinExistence type="predicted"/>
<organism evidence="2 3">
    <name type="scientific">Brachybacterium alimentarium</name>
    <dbReference type="NCBI Taxonomy" id="47845"/>
    <lineage>
        <taxon>Bacteria</taxon>
        <taxon>Bacillati</taxon>
        <taxon>Actinomycetota</taxon>
        <taxon>Actinomycetes</taxon>
        <taxon>Micrococcales</taxon>
        <taxon>Dermabacteraceae</taxon>
        <taxon>Brachybacterium</taxon>
    </lineage>
</organism>
<keyword evidence="1" id="KW-0472">Membrane</keyword>
<dbReference type="NCBIfam" id="NF041681">
    <property type="entry name" value="HGxxPAAW"/>
    <property type="match status" value="1"/>
</dbReference>
<accession>A0A2A3YFB8</accession>
<dbReference type="AlphaFoldDB" id="A0A2A3YFB8"/>
<sequence length="82" mass="8498">MTKTYAVPPPPPHNEGKTVAAYILNFGVVLGAIFIGLGMVLPMPILVWVGCGIIAVAIIAGVALSLAGFGQPRRRASEAEAR</sequence>
<dbReference type="OrthoDB" id="5149710at2"/>
<evidence type="ECO:0000313" key="2">
    <source>
        <dbReference type="EMBL" id="PCC37931.1"/>
    </source>
</evidence>
<dbReference type="Proteomes" id="UP000218598">
    <property type="component" value="Unassembled WGS sequence"/>
</dbReference>
<keyword evidence="1" id="KW-1133">Transmembrane helix</keyword>
<keyword evidence="1" id="KW-0812">Transmembrane</keyword>
<keyword evidence="3" id="KW-1185">Reference proteome</keyword>
<feature type="transmembrane region" description="Helical" evidence="1">
    <location>
        <begin position="20"/>
        <end position="39"/>
    </location>
</feature>
<dbReference type="RefSeq" id="WP_096163197.1">
    <property type="nucleotide sequence ID" value="NZ_BAAAIQ010000036.1"/>
</dbReference>
<evidence type="ECO:0000313" key="3">
    <source>
        <dbReference type="Proteomes" id="UP000218598"/>
    </source>
</evidence>
<dbReference type="EMBL" id="NRGR01000030">
    <property type="protein sequence ID" value="PCC37931.1"/>
    <property type="molecule type" value="Genomic_DNA"/>
</dbReference>
<protein>
    <submittedName>
        <fullName evidence="2">Uncharacterized protein</fullName>
    </submittedName>
</protein>